<evidence type="ECO:0000256" key="6">
    <source>
        <dbReference type="RuleBase" id="RU362079"/>
    </source>
</evidence>
<keyword evidence="9" id="KW-1185">Reference proteome</keyword>
<dbReference type="EMBL" id="FNNQ01000007">
    <property type="protein sequence ID" value="SDW87126.1"/>
    <property type="molecule type" value="Genomic_DNA"/>
</dbReference>
<dbReference type="CDD" id="cd00534">
    <property type="entry name" value="DHNA_DHNTPE"/>
    <property type="match status" value="1"/>
</dbReference>
<dbReference type="AlphaFoldDB" id="A0A1H2X300"/>
<dbReference type="Gene3D" id="3.30.1130.10">
    <property type="match status" value="1"/>
</dbReference>
<evidence type="ECO:0000256" key="3">
    <source>
        <dbReference type="ARBA" id="ARBA00005708"/>
    </source>
</evidence>
<evidence type="ECO:0000256" key="4">
    <source>
        <dbReference type="ARBA" id="ARBA00022909"/>
    </source>
</evidence>
<comment type="similarity">
    <text evidence="3 6">Belongs to the DHNA family.</text>
</comment>
<organism evidence="8 9">
    <name type="scientific">Marininema mesophilum</name>
    <dbReference type="NCBI Taxonomy" id="1048340"/>
    <lineage>
        <taxon>Bacteria</taxon>
        <taxon>Bacillati</taxon>
        <taxon>Bacillota</taxon>
        <taxon>Bacilli</taxon>
        <taxon>Bacillales</taxon>
        <taxon>Thermoactinomycetaceae</taxon>
        <taxon>Marininema</taxon>
    </lineage>
</organism>
<comment type="pathway">
    <text evidence="2 6">Cofactor biosynthesis; tetrahydrofolate biosynthesis; 2-amino-4-hydroxy-6-hydroxymethyl-7,8-dihydropteridine diphosphate from 7,8-dihydroneopterin triphosphate: step 3/4.</text>
</comment>
<dbReference type="GO" id="GO:0005737">
    <property type="term" value="C:cytoplasm"/>
    <property type="evidence" value="ECO:0007669"/>
    <property type="project" value="TreeGrafter"/>
</dbReference>
<dbReference type="EC" id="4.1.2.25" evidence="6"/>
<keyword evidence="5 6" id="KW-0456">Lyase</keyword>
<evidence type="ECO:0000256" key="2">
    <source>
        <dbReference type="ARBA" id="ARBA00005013"/>
    </source>
</evidence>
<dbReference type="PANTHER" id="PTHR42844">
    <property type="entry name" value="DIHYDRONEOPTERIN ALDOLASE 1-RELATED"/>
    <property type="match status" value="1"/>
</dbReference>
<dbReference type="NCBIfam" id="TIGR00526">
    <property type="entry name" value="folB_dom"/>
    <property type="match status" value="1"/>
</dbReference>
<dbReference type="InterPro" id="IPR043133">
    <property type="entry name" value="GTP-CH-I_C/QueF"/>
</dbReference>
<dbReference type="InterPro" id="IPR006156">
    <property type="entry name" value="Dihydroneopterin_aldolase"/>
</dbReference>
<evidence type="ECO:0000256" key="1">
    <source>
        <dbReference type="ARBA" id="ARBA00001353"/>
    </source>
</evidence>
<comment type="catalytic activity">
    <reaction evidence="1 6">
        <text>7,8-dihydroneopterin = 6-hydroxymethyl-7,8-dihydropterin + glycolaldehyde</text>
        <dbReference type="Rhea" id="RHEA:10540"/>
        <dbReference type="ChEBI" id="CHEBI:17001"/>
        <dbReference type="ChEBI" id="CHEBI:17071"/>
        <dbReference type="ChEBI" id="CHEBI:44841"/>
        <dbReference type="EC" id="4.1.2.25"/>
    </reaction>
</comment>
<dbReference type="Pfam" id="PF02152">
    <property type="entry name" value="FolB"/>
    <property type="match status" value="1"/>
</dbReference>
<dbReference type="PANTHER" id="PTHR42844:SF1">
    <property type="entry name" value="DIHYDRONEOPTERIN ALDOLASE 1-RELATED"/>
    <property type="match status" value="1"/>
</dbReference>
<dbReference type="STRING" id="1048340.SAMN05444487_10763"/>
<dbReference type="Proteomes" id="UP000198534">
    <property type="component" value="Unassembled WGS sequence"/>
</dbReference>
<evidence type="ECO:0000256" key="5">
    <source>
        <dbReference type="ARBA" id="ARBA00023239"/>
    </source>
</evidence>
<feature type="domain" description="Dihydroneopterin aldolase/epimerase" evidence="7">
    <location>
        <begin position="10"/>
        <end position="122"/>
    </location>
</feature>
<reference evidence="8 9" key="1">
    <citation type="submission" date="2016-10" db="EMBL/GenBank/DDBJ databases">
        <authorList>
            <person name="de Groot N.N."/>
        </authorList>
    </citation>
    <scope>NUCLEOTIDE SEQUENCE [LARGE SCALE GENOMIC DNA]</scope>
    <source>
        <strain evidence="8 9">DSM 45610</strain>
    </source>
</reference>
<dbReference type="UniPathway" id="UPA00077">
    <property type="reaction ID" value="UER00154"/>
</dbReference>
<dbReference type="SUPFAM" id="SSF55620">
    <property type="entry name" value="Tetrahydrobiopterin biosynthesis enzymes-like"/>
    <property type="match status" value="1"/>
</dbReference>
<evidence type="ECO:0000313" key="9">
    <source>
        <dbReference type="Proteomes" id="UP000198534"/>
    </source>
</evidence>
<gene>
    <name evidence="8" type="ORF">SAMN05444487_10763</name>
</gene>
<dbReference type="GO" id="GO:0004150">
    <property type="term" value="F:dihydroneopterin aldolase activity"/>
    <property type="evidence" value="ECO:0007669"/>
    <property type="project" value="UniProtKB-UniRule"/>
</dbReference>
<proteinExistence type="inferred from homology"/>
<accession>A0A1H2X300</accession>
<keyword evidence="4 6" id="KW-0289">Folate biosynthesis</keyword>
<comment type="function">
    <text evidence="6">Catalyzes the conversion of 7,8-dihydroneopterin to 6-hydroxymethyl-7,8-dihydropterin.</text>
</comment>
<dbReference type="InterPro" id="IPR006157">
    <property type="entry name" value="FolB_dom"/>
</dbReference>
<sequence>MRGVSRIDTIFFNKLAFYAYHGAFAEENRLGQRFLVDLELSKDLKPAADADDLELTVNYASVYEVVKGVVEGNTYTLVETLAETIADHILTNFPVLEVRVRVTKPDPPIPGHYESVGVGIHRGRT</sequence>
<dbReference type="GO" id="GO:0046654">
    <property type="term" value="P:tetrahydrofolate biosynthetic process"/>
    <property type="evidence" value="ECO:0007669"/>
    <property type="project" value="UniProtKB-UniRule"/>
</dbReference>
<dbReference type="NCBIfam" id="TIGR00525">
    <property type="entry name" value="folB"/>
    <property type="match status" value="1"/>
</dbReference>
<evidence type="ECO:0000259" key="7">
    <source>
        <dbReference type="SMART" id="SM00905"/>
    </source>
</evidence>
<dbReference type="FunFam" id="3.30.1130.10:FF:000003">
    <property type="entry name" value="7,8-dihydroneopterin aldolase"/>
    <property type="match status" value="1"/>
</dbReference>
<evidence type="ECO:0000313" key="8">
    <source>
        <dbReference type="EMBL" id="SDW87126.1"/>
    </source>
</evidence>
<dbReference type="GO" id="GO:0046656">
    <property type="term" value="P:folic acid biosynthetic process"/>
    <property type="evidence" value="ECO:0007669"/>
    <property type="project" value="UniProtKB-UniRule"/>
</dbReference>
<protein>
    <recommendedName>
        <fullName evidence="6">7,8-dihydroneopterin aldolase</fullName>
        <ecNumber evidence="6">4.1.2.25</ecNumber>
    </recommendedName>
</protein>
<name>A0A1H2X300_9BACL</name>
<dbReference type="SMART" id="SM00905">
    <property type="entry name" value="FolB"/>
    <property type="match status" value="1"/>
</dbReference>